<dbReference type="GO" id="GO:0008270">
    <property type="term" value="F:zinc ion binding"/>
    <property type="evidence" value="ECO:0007669"/>
    <property type="project" value="TreeGrafter"/>
</dbReference>
<keyword evidence="11" id="KW-1185">Reference proteome</keyword>
<dbReference type="VEuPathDB" id="TriTrypDB:TRSC58_05118"/>
<dbReference type="Proteomes" id="UP000031737">
    <property type="component" value="Unassembled WGS sequence"/>
</dbReference>
<dbReference type="GO" id="GO:0005736">
    <property type="term" value="C:RNA polymerase I complex"/>
    <property type="evidence" value="ECO:0007669"/>
    <property type="project" value="TreeGrafter"/>
</dbReference>
<reference evidence="10 11" key="1">
    <citation type="submission" date="2013-07" db="EMBL/GenBank/DDBJ databases">
        <authorList>
            <person name="Stoco P.H."/>
            <person name="Wagner G."/>
            <person name="Gerber A."/>
            <person name="Zaha A."/>
            <person name="Thompson C."/>
            <person name="Bartholomeu D.C."/>
            <person name="Luckemeyer D.D."/>
            <person name="Bahia D."/>
            <person name="Loreto E."/>
            <person name="Prestes E.B."/>
            <person name="Lima F.M."/>
            <person name="Rodrigues-Luiz G."/>
            <person name="Vallejo G.A."/>
            <person name="Filho J.F."/>
            <person name="Monteiro K.M."/>
            <person name="Tyler K.M."/>
            <person name="de Almeida L.G."/>
            <person name="Ortiz M.F."/>
            <person name="Siervo M.A."/>
            <person name="de Moraes M.H."/>
            <person name="Cunha O.L."/>
            <person name="Mendonca-Neto R."/>
            <person name="Silva R."/>
            <person name="Teixeira S.M."/>
            <person name="Murta S.M."/>
            <person name="Sincero T.C."/>
            <person name="Mendes T.A."/>
            <person name="Urmenyi T.P."/>
            <person name="Silva V.G."/>
            <person name="da Rocha W.D."/>
            <person name="Andersson B."/>
            <person name="Romanha A.J."/>
            <person name="Steindel M."/>
            <person name="de Vasconcelos A.T."/>
            <person name="Grisard E.C."/>
        </authorList>
    </citation>
    <scope>NUCLEOTIDE SEQUENCE [LARGE SCALE GENOMIC DNA]</scope>
    <source>
        <strain evidence="10 11">SC58</strain>
    </source>
</reference>
<name>A0A061IWZ1_TRYRA</name>
<dbReference type="GO" id="GO:0042797">
    <property type="term" value="P:tRNA transcription by RNA polymerase III"/>
    <property type="evidence" value="ECO:0007669"/>
    <property type="project" value="TreeGrafter"/>
</dbReference>
<dbReference type="GO" id="GO:0005666">
    <property type="term" value="C:RNA polymerase III complex"/>
    <property type="evidence" value="ECO:0007669"/>
    <property type="project" value="TreeGrafter"/>
</dbReference>
<dbReference type="FunFam" id="1.10.10.60:FF:000024">
    <property type="entry name" value="DNA-directed RNA polymerases I, II, and III subunit"/>
    <property type="match status" value="1"/>
</dbReference>
<evidence type="ECO:0000256" key="9">
    <source>
        <dbReference type="SAM" id="SignalP"/>
    </source>
</evidence>
<evidence type="ECO:0000256" key="4">
    <source>
        <dbReference type="ARBA" id="ARBA00022723"/>
    </source>
</evidence>
<gene>
    <name evidence="10" type="ORF">TRSC58_05118</name>
</gene>
<keyword evidence="3 10" id="KW-0240">DNA-directed RNA polymerase</keyword>
<dbReference type="GO" id="GO:0003677">
    <property type="term" value="F:DNA binding"/>
    <property type="evidence" value="ECO:0007669"/>
    <property type="project" value="InterPro"/>
</dbReference>
<proteinExistence type="inferred from homology"/>
<keyword evidence="4" id="KW-0479">Metal-binding</keyword>
<keyword evidence="8" id="KW-1133">Transmembrane helix</keyword>
<evidence type="ECO:0000256" key="7">
    <source>
        <dbReference type="ARBA" id="ARBA00025720"/>
    </source>
</evidence>
<keyword evidence="8" id="KW-0812">Transmembrane</keyword>
<keyword evidence="8" id="KW-0472">Membrane</keyword>
<dbReference type="InterPro" id="IPR000268">
    <property type="entry name" value="RPABC5/Rpb10"/>
</dbReference>
<dbReference type="NCBIfam" id="NF003089">
    <property type="entry name" value="PRK04016.1"/>
    <property type="match status" value="1"/>
</dbReference>
<feature type="transmembrane region" description="Helical" evidence="8">
    <location>
        <begin position="29"/>
        <end position="47"/>
    </location>
</feature>
<organism evidence="10 11">
    <name type="scientific">Trypanosoma rangeli SC58</name>
    <dbReference type="NCBI Taxonomy" id="429131"/>
    <lineage>
        <taxon>Eukaryota</taxon>
        <taxon>Discoba</taxon>
        <taxon>Euglenozoa</taxon>
        <taxon>Kinetoplastea</taxon>
        <taxon>Metakinetoplastina</taxon>
        <taxon>Trypanosomatida</taxon>
        <taxon>Trypanosomatidae</taxon>
        <taxon>Trypanosoma</taxon>
        <taxon>Herpetosoma</taxon>
    </lineage>
</organism>
<dbReference type="GO" id="GO:0006366">
    <property type="term" value="P:transcription by RNA polymerase II"/>
    <property type="evidence" value="ECO:0007669"/>
    <property type="project" value="TreeGrafter"/>
</dbReference>
<dbReference type="InterPro" id="IPR023580">
    <property type="entry name" value="RNA_pol_su_RPB10"/>
</dbReference>
<accession>A0A061IWZ1</accession>
<dbReference type="PANTHER" id="PTHR23431">
    <property type="entry name" value="DNA-DIRECTED RNA POLYMERASES I, II, AND III SUBUNIT RPABC5 FAMILY MEMBER"/>
    <property type="match status" value="1"/>
</dbReference>
<sequence length="126" mass="14103">MQFSVPPLFSSLFCCLVRAVVATVTTTTAFVVVVVVACRFCLMLIPVRCYSCGKVIGNLYETYEQLLSEDYTEAEALNALQLDRMCCRRMILSHIDLVDDLLPYSVPVVGTMPLVNPLQTPTPHRR</sequence>
<comment type="similarity">
    <text evidence="7">Belongs to the archaeal Rpo10/eukaryotic RPB10 RNA polymerase subunit family.</text>
</comment>
<dbReference type="AlphaFoldDB" id="A0A061IWZ1"/>
<evidence type="ECO:0000313" key="10">
    <source>
        <dbReference type="EMBL" id="ESL07199.1"/>
    </source>
</evidence>
<dbReference type="Gene3D" id="1.10.10.60">
    <property type="entry name" value="Homeodomain-like"/>
    <property type="match status" value="1"/>
</dbReference>
<protein>
    <recommendedName>
        <fullName evidence="2">DNA-directed RNA polymerases I, II, and III subunit RPABC5</fullName>
    </recommendedName>
</protein>
<feature type="chain" id="PRO_5001601399" description="DNA-directed RNA polymerases I, II, and III subunit RPABC5" evidence="9">
    <location>
        <begin position="23"/>
        <end position="126"/>
    </location>
</feature>
<comment type="subcellular location">
    <subcellularLocation>
        <location evidence="1">Nucleus</location>
    </subcellularLocation>
</comment>
<dbReference type="SUPFAM" id="SSF46924">
    <property type="entry name" value="RNA polymerase subunit RPB10"/>
    <property type="match status" value="1"/>
</dbReference>
<evidence type="ECO:0000256" key="6">
    <source>
        <dbReference type="ARBA" id="ARBA00023163"/>
    </source>
</evidence>
<keyword evidence="9" id="KW-0732">Signal</keyword>
<evidence type="ECO:0000256" key="3">
    <source>
        <dbReference type="ARBA" id="ARBA00022478"/>
    </source>
</evidence>
<evidence type="ECO:0000256" key="1">
    <source>
        <dbReference type="ARBA" id="ARBA00004123"/>
    </source>
</evidence>
<feature type="signal peptide" evidence="9">
    <location>
        <begin position="1"/>
        <end position="22"/>
    </location>
</feature>
<dbReference type="PANTHER" id="PTHR23431:SF3">
    <property type="entry name" value="DNA-DIRECTED RNA POLYMERASES I, II, AND III SUBUNIT RPABC5"/>
    <property type="match status" value="1"/>
</dbReference>
<evidence type="ECO:0000256" key="8">
    <source>
        <dbReference type="SAM" id="Phobius"/>
    </source>
</evidence>
<comment type="caution">
    <text evidence="10">The sequence shown here is derived from an EMBL/GenBank/DDBJ whole genome shotgun (WGS) entry which is preliminary data.</text>
</comment>
<evidence type="ECO:0000313" key="11">
    <source>
        <dbReference type="Proteomes" id="UP000031737"/>
    </source>
</evidence>
<evidence type="ECO:0000256" key="2">
    <source>
        <dbReference type="ARBA" id="ARBA00020813"/>
    </source>
</evidence>
<dbReference type="Pfam" id="PF01194">
    <property type="entry name" value="RNA_pol_N"/>
    <property type="match status" value="1"/>
</dbReference>
<keyword evidence="5" id="KW-0862">Zinc</keyword>
<dbReference type="GO" id="GO:0003899">
    <property type="term" value="F:DNA-directed RNA polymerase activity"/>
    <property type="evidence" value="ECO:0007669"/>
    <property type="project" value="InterPro"/>
</dbReference>
<dbReference type="GO" id="GO:0005665">
    <property type="term" value="C:RNA polymerase II, core complex"/>
    <property type="evidence" value="ECO:0007669"/>
    <property type="project" value="TreeGrafter"/>
</dbReference>
<dbReference type="OrthoDB" id="10258858at2759"/>
<dbReference type="EMBL" id="AUPL01005118">
    <property type="protein sequence ID" value="ESL07199.1"/>
    <property type="molecule type" value="Genomic_DNA"/>
</dbReference>
<keyword evidence="6" id="KW-0804">Transcription</keyword>
<evidence type="ECO:0000256" key="5">
    <source>
        <dbReference type="ARBA" id="ARBA00022833"/>
    </source>
</evidence>
<dbReference type="GO" id="GO:0006360">
    <property type="term" value="P:transcription by RNA polymerase I"/>
    <property type="evidence" value="ECO:0007669"/>
    <property type="project" value="TreeGrafter"/>
</dbReference>